<reference evidence="5" key="1">
    <citation type="submission" date="2021-02" db="EMBL/GenBank/DDBJ databases">
        <authorList>
            <person name="Nowell W R."/>
        </authorList>
    </citation>
    <scope>NUCLEOTIDE SEQUENCE</scope>
</reference>
<dbReference type="Proteomes" id="UP000663854">
    <property type="component" value="Unassembled WGS sequence"/>
</dbReference>
<dbReference type="EMBL" id="CAJOBE010010273">
    <property type="protein sequence ID" value="CAF4104456.1"/>
    <property type="molecule type" value="Genomic_DNA"/>
</dbReference>
<dbReference type="Pfam" id="PF25898">
    <property type="entry name" value="LolA_2nd_metazoa"/>
    <property type="match status" value="1"/>
</dbReference>
<evidence type="ECO:0000256" key="1">
    <source>
        <dbReference type="SAM" id="Phobius"/>
    </source>
</evidence>
<dbReference type="EMBL" id="CAJNOH010001172">
    <property type="protein sequence ID" value="CAF1185178.1"/>
    <property type="molecule type" value="Genomic_DNA"/>
</dbReference>
<proteinExistence type="predicted"/>
<evidence type="ECO:0000313" key="6">
    <source>
        <dbReference type="EMBL" id="CAF1185178.1"/>
    </source>
</evidence>
<feature type="domain" description="LolA-like" evidence="3">
    <location>
        <begin position="242"/>
        <end position="454"/>
    </location>
</feature>
<dbReference type="EMBL" id="CAJNOU010001195">
    <property type="protein sequence ID" value="CAF1166994.1"/>
    <property type="molecule type" value="Genomic_DNA"/>
</dbReference>
<keyword evidence="2" id="KW-0732">Signal</keyword>
<dbReference type="Proteomes" id="UP000663874">
    <property type="component" value="Unassembled WGS sequence"/>
</dbReference>
<dbReference type="EMBL" id="CAJNOL010001998">
    <property type="protein sequence ID" value="CAF1448037.1"/>
    <property type="molecule type" value="Genomic_DNA"/>
</dbReference>
<gene>
    <name evidence="8" type="ORF">FNK824_LOCUS31551</name>
    <name evidence="7" type="ORF">JXQ802_LOCUS37415</name>
    <name evidence="6" type="ORF">PYM288_LOCUS24028</name>
    <name evidence="5" type="ORF">SEV965_LOCUS19297</name>
</gene>
<evidence type="ECO:0000259" key="4">
    <source>
        <dbReference type="Pfam" id="PF25899"/>
    </source>
</evidence>
<keyword evidence="1" id="KW-0812">Transmembrane</keyword>
<evidence type="ECO:0000259" key="3">
    <source>
        <dbReference type="Pfam" id="PF25898"/>
    </source>
</evidence>
<evidence type="ECO:0000313" key="8">
    <source>
        <dbReference type="EMBL" id="CAF4104456.1"/>
    </source>
</evidence>
<protein>
    <submittedName>
        <fullName evidence="5">Uncharacterized protein</fullName>
    </submittedName>
</protein>
<dbReference type="AlphaFoldDB" id="A0A814TY50"/>
<feature type="transmembrane region" description="Helical" evidence="1">
    <location>
        <begin position="643"/>
        <end position="663"/>
    </location>
</feature>
<dbReference type="Pfam" id="PF25899">
    <property type="entry name" value="DUF7959"/>
    <property type="match status" value="1"/>
</dbReference>
<feature type="signal peptide" evidence="2">
    <location>
        <begin position="1"/>
        <end position="21"/>
    </location>
</feature>
<feature type="chain" id="PRO_5036410875" evidence="2">
    <location>
        <begin position="22"/>
        <end position="669"/>
    </location>
</feature>
<dbReference type="Proteomes" id="UP000663870">
    <property type="component" value="Unassembled WGS sequence"/>
</dbReference>
<keyword evidence="9" id="KW-1185">Reference proteome</keyword>
<comment type="caution">
    <text evidence="5">The sequence shown here is derived from an EMBL/GenBank/DDBJ whole genome shotgun (WGS) entry which is preliminary data.</text>
</comment>
<dbReference type="PANTHER" id="PTHR36902">
    <property type="entry name" value="ENRICHED IN SURFACE-LABELED PROTEOME PROTEIN 9"/>
    <property type="match status" value="1"/>
</dbReference>
<name>A0A814TY50_9BILA</name>
<dbReference type="InterPro" id="IPR058831">
    <property type="entry name" value="LolA-like_dom_2nd"/>
</dbReference>
<evidence type="ECO:0000313" key="10">
    <source>
        <dbReference type="Proteomes" id="UP000663889"/>
    </source>
</evidence>
<evidence type="ECO:0000256" key="2">
    <source>
        <dbReference type="SAM" id="SignalP"/>
    </source>
</evidence>
<keyword evidence="1" id="KW-1133">Transmembrane helix</keyword>
<dbReference type="InterPro" id="IPR058265">
    <property type="entry name" value="DUF7959"/>
</dbReference>
<keyword evidence="1" id="KW-0472">Membrane</keyword>
<sequence>MQQLRIFLIILSLILTNVIYGQVDPQLCPNGPITKPDPNWRPIPYRFEIMTELISGNEMMELSQAFSNIRDAIMINSRVGPLQFYWNFGTNEQFEVLTAIVNQQLIPTCLRQVIGPTSETSVMQPNTLFLKPSVLLGYDHRNEINLSWGNQYMGNEIIRSVPTNKFKSCFYVSDIRATVSATYYISDATKFQANLPANASMILKIDVQIKAQNGRQETYTYNVFRYTPNPSRQEERQALETPAGVYCPNRTSTLLVPSNIPERVSSNSEVLIPQANASIFSTHGLYDTEFQFSRFDLWFPDNFGRPQLHHYTEIHDFGVGLSYQYNHSTRHCTVRDINAGFNDVVTVDGHPNLVQMGSPQHLFLMDDMTYQFTGEKPCRDRVWCYVWIGENYLPNGTVQHREWYWSSTINGDPVQQSTPMKMVLKSYVNSVLIYSFEIAFFNFRRNPNTAFEIDYTMAECYRAMGPEEKFNLGVISFTIANDKEYPVHKNIDYLRYTIGQTLTNVLQVRSIRISNILVDHDGKDLPVTFTLLDSPPRLGPVEFPLQEPSLTTAIERLRTVIDANGLLFRAKYNTTEITLRARIRSLQVIHTSLDQNTTQCINKTLGQGQNPNECPPTTTVQNQDLNQNIEIVYKSSGPLITGFWIGFIILGVLIGTVGSFFVLKRFFGR</sequence>
<evidence type="ECO:0000313" key="5">
    <source>
        <dbReference type="EMBL" id="CAF1166994.1"/>
    </source>
</evidence>
<accession>A0A814TY50</accession>
<organism evidence="5 10">
    <name type="scientific">Rotaria sordida</name>
    <dbReference type="NCBI Taxonomy" id="392033"/>
    <lineage>
        <taxon>Eukaryota</taxon>
        <taxon>Metazoa</taxon>
        <taxon>Spiralia</taxon>
        <taxon>Gnathifera</taxon>
        <taxon>Rotifera</taxon>
        <taxon>Eurotatoria</taxon>
        <taxon>Bdelloidea</taxon>
        <taxon>Philodinida</taxon>
        <taxon>Philodinidae</taxon>
        <taxon>Rotaria</taxon>
    </lineage>
</organism>
<dbReference type="Proteomes" id="UP000663889">
    <property type="component" value="Unassembled WGS sequence"/>
</dbReference>
<feature type="domain" description="DUF7959" evidence="4">
    <location>
        <begin position="487"/>
        <end position="587"/>
    </location>
</feature>
<evidence type="ECO:0000313" key="7">
    <source>
        <dbReference type="EMBL" id="CAF1448037.1"/>
    </source>
</evidence>
<evidence type="ECO:0000313" key="9">
    <source>
        <dbReference type="Proteomes" id="UP000663870"/>
    </source>
</evidence>
<dbReference type="PANTHER" id="PTHR36902:SF1">
    <property type="entry name" value="ENRICHED IN SURFACE-LABELED PROTEOME PROTEIN 9"/>
    <property type="match status" value="1"/>
</dbReference>